<dbReference type="PANTHER" id="PTHR44688">
    <property type="entry name" value="DNA-BINDING TRANSCRIPTIONAL ACTIVATOR DEVR_DOSR"/>
    <property type="match status" value="1"/>
</dbReference>
<dbReference type="EMBL" id="BAABGQ010000006">
    <property type="protein sequence ID" value="GAA4503753.1"/>
    <property type="molecule type" value="Genomic_DNA"/>
</dbReference>
<keyword evidence="6" id="KW-1185">Reference proteome</keyword>
<evidence type="ECO:0000256" key="3">
    <source>
        <dbReference type="ARBA" id="ARBA00023163"/>
    </source>
</evidence>
<comment type="caution">
    <text evidence="5">The sequence shown here is derived from an EMBL/GenBank/DDBJ whole genome shotgun (WGS) entry which is preliminary data.</text>
</comment>
<keyword evidence="1" id="KW-0805">Transcription regulation</keyword>
<name>A0ABP8QLP0_9BACT</name>
<protein>
    <recommendedName>
        <fullName evidence="4">HTH luxR-type domain-containing protein</fullName>
    </recommendedName>
</protein>
<dbReference type="PRINTS" id="PR00038">
    <property type="entry name" value="HTHLUXR"/>
</dbReference>
<dbReference type="Proteomes" id="UP001501243">
    <property type="component" value="Unassembled WGS sequence"/>
</dbReference>
<evidence type="ECO:0000313" key="6">
    <source>
        <dbReference type="Proteomes" id="UP001501243"/>
    </source>
</evidence>
<evidence type="ECO:0000256" key="1">
    <source>
        <dbReference type="ARBA" id="ARBA00023015"/>
    </source>
</evidence>
<evidence type="ECO:0000256" key="2">
    <source>
        <dbReference type="ARBA" id="ARBA00023125"/>
    </source>
</evidence>
<dbReference type="InterPro" id="IPR000792">
    <property type="entry name" value="Tscrpt_reg_LuxR_C"/>
</dbReference>
<evidence type="ECO:0000313" key="5">
    <source>
        <dbReference type="EMBL" id="GAA4503753.1"/>
    </source>
</evidence>
<dbReference type="CDD" id="cd06170">
    <property type="entry name" value="LuxR_C_like"/>
    <property type="match status" value="1"/>
</dbReference>
<proteinExistence type="predicted"/>
<evidence type="ECO:0000259" key="4">
    <source>
        <dbReference type="PROSITE" id="PS50043"/>
    </source>
</evidence>
<gene>
    <name evidence="5" type="ORF">GCM10023172_29190</name>
</gene>
<sequence length="246" mass="27379">MSESTPPTDVLVLSLPQASALPTRALQQQLAAILLTSQFAYVYDLPSQSLVFVSAGVEVLLGERPAPDELTLDWFAARLHPDDAAAVAQAQALVHQYLHERTHASLPNFLFSLDYRLRHADGHYRRVLHECLLLERAPGPGLIQRTLALFTDLSPHKLTQEVRYHVNQPDFAAFAARQQPAAPLLTTREKQILALVLQGLTSRQIAHRLKLSEATVKAHRRNLLRKAGTHNLHGLFLRLTPADTSI</sequence>
<dbReference type="RefSeq" id="WP_208129711.1">
    <property type="nucleotide sequence ID" value="NZ_BAABGQ010000006.1"/>
</dbReference>
<dbReference type="SUPFAM" id="SSF46894">
    <property type="entry name" value="C-terminal effector domain of the bipartite response regulators"/>
    <property type="match status" value="1"/>
</dbReference>
<feature type="domain" description="HTH luxR-type" evidence="4">
    <location>
        <begin position="178"/>
        <end position="243"/>
    </location>
</feature>
<organism evidence="5 6">
    <name type="scientific">Hymenobacter ginsengisoli</name>
    <dbReference type="NCBI Taxonomy" id="1051626"/>
    <lineage>
        <taxon>Bacteria</taxon>
        <taxon>Pseudomonadati</taxon>
        <taxon>Bacteroidota</taxon>
        <taxon>Cytophagia</taxon>
        <taxon>Cytophagales</taxon>
        <taxon>Hymenobacteraceae</taxon>
        <taxon>Hymenobacter</taxon>
    </lineage>
</organism>
<keyword evidence="3" id="KW-0804">Transcription</keyword>
<keyword evidence="2" id="KW-0238">DNA-binding</keyword>
<dbReference type="PROSITE" id="PS50043">
    <property type="entry name" value="HTH_LUXR_2"/>
    <property type="match status" value="1"/>
</dbReference>
<reference evidence="6" key="1">
    <citation type="journal article" date="2019" name="Int. J. Syst. Evol. Microbiol.">
        <title>The Global Catalogue of Microorganisms (GCM) 10K type strain sequencing project: providing services to taxonomists for standard genome sequencing and annotation.</title>
        <authorList>
            <consortium name="The Broad Institute Genomics Platform"/>
            <consortium name="The Broad Institute Genome Sequencing Center for Infectious Disease"/>
            <person name="Wu L."/>
            <person name="Ma J."/>
        </authorList>
    </citation>
    <scope>NUCLEOTIDE SEQUENCE [LARGE SCALE GENOMIC DNA]</scope>
    <source>
        <strain evidence="6">JCM 17841</strain>
    </source>
</reference>
<dbReference type="InterPro" id="IPR036388">
    <property type="entry name" value="WH-like_DNA-bd_sf"/>
</dbReference>
<dbReference type="SMART" id="SM00421">
    <property type="entry name" value="HTH_LUXR"/>
    <property type="match status" value="1"/>
</dbReference>
<accession>A0ABP8QLP0</accession>
<dbReference type="Gene3D" id="3.30.450.20">
    <property type="entry name" value="PAS domain"/>
    <property type="match status" value="1"/>
</dbReference>
<dbReference type="Pfam" id="PF00196">
    <property type="entry name" value="GerE"/>
    <property type="match status" value="1"/>
</dbReference>
<dbReference type="Gene3D" id="1.10.10.10">
    <property type="entry name" value="Winged helix-like DNA-binding domain superfamily/Winged helix DNA-binding domain"/>
    <property type="match status" value="1"/>
</dbReference>
<dbReference type="InterPro" id="IPR016032">
    <property type="entry name" value="Sig_transdc_resp-reg_C-effctor"/>
</dbReference>
<dbReference type="PANTHER" id="PTHR44688:SF16">
    <property type="entry name" value="DNA-BINDING TRANSCRIPTIONAL ACTIVATOR DEVR_DOSR"/>
    <property type="match status" value="1"/>
</dbReference>
<dbReference type="PROSITE" id="PS00622">
    <property type="entry name" value="HTH_LUXR_1"/>
    <property type="match status" value="1"/>
</dbReference>